<dbReference type="GO" id="GO:0044715">
    <property type="term" value="F:8-oxo-dGDP phosphatase activity"/>
    <property type="evidence" value="ECO:0007669"/>
    <property type="project" value="TreeGrafter"/>
</dbReference>
<evidence type="ECO:0000259" key="12">
    <source>
        <dbReference type="PROSITE" id="PS51462"/>
    </source>
</evidence>
<dbReference type="PANTHER" id="PTHR47707:SF1">
    <property type="entry name" value="NUDIX HYDROLASE FAMILY PROTEIN"/>
    <property type="match status" value="1"/>
</dbReference>
<dbReference type="GO" id="GO:0046872">
    <property type="term" value="F:metal ion binding"/>
    <property type="evidence" value="ECO:0007669"/>
    <property type="project" value="UniProtKB-KW"/>
</dbReference>
<dbReference type="Pfam" id="PF00293">
    <property type="entry name" value="NUDIX"/>
    <property type="match status" value="1"/>
</dbReference>
<accession>A0A644ZCH0</accession>
<keyword evidence="3" id="KW-0515">Mutator protein</keyword>
<feature type="domain" description="Nudix hydrolase" evidence="12">
    <location>
        <begin position="29"/>
        <end position="158"/>
    </location>
</feature>
<dbReference type="InterPro" id="IPR000086">
    <property type="entry name" value="NUDIX_hydrolase_dom"/>
</dbReference>
<protein>
    <recommendedName>
        <fullName evidence="11">8-oxo-dGTP diphosphatase</fullName>
        <ecNumber evidence="11">3.6.1.55</ecNumber>
    </recommendedName>
</protein>
<dbReference type="EMBL" id="VSSQ01008286">
    <property type="protein sequence ID" value="MPM38439.1"/>
    <property type="molecule type" value="Genomic_DNA"/>
</dbReference>
<dbReference type="GO" id="GO:0006281">
    <property type="term" value="P:DNA repair"/>
    <property type="evidence" value="ECO:0007669"/>
    <property type="project" value="UniProtKB-KW"/>
</dbReference>
<dbReference type="GO" id="GO:0016853">
    <property type="term" value="F:isomerase activity"/>
    <property type="evidence" value="ECO:0007669"/>
    <property type="project" value="UniProtKB-KW"/>
</dbReference>
<keyword evidence="9" id="KW-0234">DNA repair</keyword>
<keyword evidence="8" id="KW-0460">Magnesium</keyword>
<dbReference type="PROSITE" id="PS00893">
    <property type="entry name" value="NUDIX_BOX"/>
    <property type="match status" value="1"/>
</dbReference>
<evidence type="ECO:0000256" key="7">
    <source>
        <dbReference type="ARBA" id="ARBA00022801"/>
    </source>
</evidence>
<evidence type="ECO:0000256" key="2">
    <source>
        <dbReference type="ARBA" id="ARBA00005582"/>
    </source>
</evidence>
<evidence type="ECO:0000256" key="3">
    <source>
        <dbReference type="ARBA" id="ARBA00022457"/>
    </source>
</evidence>
<dbReference type="PANTHER" id="PTHR47707">
    <property type="entry name" value="8-OXO-DGTP DIPHOSPHATASE"/>
    <property type="match status" value="1"/>
</dbReference>
<keyword evidence="6" id="KW-0227">DNA damage</keyword>
<evidence type="ECO:0000256" key="10">
    <source>
        <dbReference type="ARBA" id="ARBA00035861"/>
    </source>
</evidence>
<evidence type="ECO:0000313" key="13">
    <source>
        <dbReference type="EMBL" id="MPM38439.1"/>
    </source>
</evidence>
<dbReference type="CDD" id="cd04693">
    <property type="entry name" value="NUDIX_Hydrolase"/>
    <property type="match status" value="1"/>
</dbReference>
<dbReference type="AlphaFoldDB" id="A0A644ZCH0"/>
<comment type="cofactor">
    <cofactor evidence="1">
        <name>Mg(2+)</name>
        <dbReference type="ChEBI" id="CHEBI:18420"/>
    </cofactor>
</comment>
<evidence type="ECO:0000256" key="4">
    <source>
        <dbReference type="ARBA" id="ARBA00022705"/>
    </source>
</evidence>
<dbReference type="SUPFAM" id="SSF55811">
    <property type="entry name" value="Nudix"/>
    <property type="match status" value="1"/>
</dbReference>
<proteinExistence type="inferred from homology"/>
<name>A0A644ZCH0_9ZZZZ</name>
<dbReference type="PROSITE" id="PS51462">
    <property type="entry name" value="NUDIX"/>
    <property type="match status" value="1"/>
</dbReference>
<organism evidence="13">
    <name type="scientific">bioreactor metagenome</name>
    <dbReference type="NCBI Taxonomy" id="1076179"/>
    <lineage>
        <taxon>unclassified sequences</taxon>
        <taxon>metagenomes</taxon>
        <taxon>ecological metagenomes</taxon>
    </lineage>
</organism>
<dbReference type="GO" id="GO:0044716">
    <property type="term" value="F:8-oxo-GDP phosphatase activity"/>
    <property type="evidence" value="ECO:0007669"/>
    <property type="project" value="TreeGrafter"/>
</dbReference>
<evidence type="ECO:0000256" key="11">
    <source>
        <dbReference type="ARBA" id="ARBA00038905"/>
    </source>
</evidence>
<keyword evidence="5" id="KW-0479">Metal-binding</keyword>
<gene>
    <name evidence="13" type="primary">idi_13</name>
    <name evidence="13" type="ORF">SDC9_85068</name>
</gene>
<evidence type="ECO:0000256" key="9">
    <source>
        <dbReference type="ARBA" id="ARBA00023204"/>
    </source>
</evidence>
<evidence type="ECO:0000256" key="8">
    <source>
        <dbReference type="ARBA" id="ARBA00022842"/>
    </source>
</evidence>
<keyword evidence="13" id="KW-0413">Isomerase</keyword>
<reference evidence="13" key="1">
    <citation type="submission" date="2019-08" db="EMBL/GenBank/DDBJ databases">
        <authorList>
            <person name="Kucharzyk K."/>
            <person name="Murdoch R.W."/>
            <person name="Higgins S."/>
            <person name="Loffler F."/>
        </authorList>
    </citation>
    <scope>NUCLEOTIDE SEQUENCE</scope>
</reference>
<dbReference type="InterPro" id="IPR020084">
    <property type="entry name" value="NUDIX_hydrolase_CS"/>
</dbReference>
<evidence type="ECO:0000256" key="1">
    <source>
        <dbReference type="ARBA" id="ARBA00001946"/>
    </source>
</evidence>
<keyword evidence="7" id="KW-0378">Hydrolase</keyword>
<evidence type="ECO:0000256" key="6">
    <source>
        <dbReference type="ARBA" id="ARBA00022763"/>
    </source>
</evidence>
<dbReference type="GO" id="GO:0035539">
    <property type="term" value="F:8-oxo-7,8-dihydrodeoxyguanosine triphosphate pyrophosphatase activity"/>
    <property type="evidence" value="ECO:0007669"/>
    <property type="project" value="UniProtKB-EC"/>
</dbReference>
<dbReference type="InterPro" id="IPR047127">
    <property type="entry name" value="MutT-like"/>
</dbReference>
<comment type="caution">
    <text evidence="13">The sequence shown here is derived from an EMBL/GenBank/DDBJ whole genome shotgun (WGS) entry which is preliminary data.</text>
</comment>
<dbReference type="Gene3D" id="3.90.79.10">
    <property type="entry name" value="Nucleoside Triphosphate Pyrophosphohydrolase"/>
    <property type="match status" value="1"/>
</dbReference>
<sequence>MAELWDLYNRERKKIGRLHERGTPIPQGLYHLVVSIWIVNSQGQYLMSQRHPSKPYPEYWECTGGSVVAGESSLQGAVREVKEELNLSLDTRTSQLIYQTRRDDSQDFYDIWRFKSDAPVTSLKLQSSEVIAAKWMDQAMIYELQRKEKLHLLIDYLDVVFD</sequence>
<comment type="catalytic activity">
    <reaction evidence="10">
        <text>8-oxo-dGTP + H2O = 8-oxo-dGMP + diphosphate + H(+)</text>
        <dbReference type="Rhea" id="RHEA:31575"/>
        <dbReference type="ChEBI" id="CHEBI:15377"/>
        <dbReference type="ChEBI" id="CHEBI:15378"/>
        <dbReference type="ChEBI" id="CHEBI:33019"/>
        <dbReference type="ChEBI" id="CHEBI:63224"/>
        <dbReference type="ChEBI" id="CHEBI:77896"/>
        <dbReference type="EC" id="3.6.1.55"/>
    </reaction>
</comment>
<dbReference type="GO" id="GO:0008413">
    <property type="term" value="F:8-oxo-7,8-dihydroguanosine triphosphate pyrophosphatase activity"/>
    <property type="evidence" value="ECO:0007669"/>
    <property type="project" value="TreeGrafter"/>
</dbReference>
<keyword evidence="4" id="KW-0235">DNA replication</keyword>
<comment type="similarity">
    <text evidence="2">Belongs to the Nudix hydrolase family.</text>
</comment>
<dbReference type="InterPro" id="IPR015797">
    <property type="entry name" value="NUDIX_hydrolase-like_dom_sf"/>
</dbReference>
<dbReference type="EC" id="3.6.1.55" evidence="11"/>
<dbReference type="GO" id="GO:0006260">
    <property type="term" value="P:DNA replication"/>
    <property type="evidence" value="ECO:0007669"/>
    <property type="project" value="UniProtKB-KW"/>
</dbReference>
<evidence type="ECO:0000256" key="5">
    <source>
        <dbReference type="ARBA" id="ARBA00022723"/>
    </source>
</evidence>